<feature type="transmembrane region" description="Helical" evidence="1">
    <location>
        <begin position="12"/>
        <end position="34"/>
    </location>
</feature>
<dbReference type="Pfam" id="PF08955">
    <property type="entry name" value="BofC_C"/>
    <property type="match status" value="1"/>
</dbReference>
<evidence type="ECO:0000313" key="4">
    <source>
        <dbReference type="EMBL" id="MCM3712672.1"/>
    </source>
</evidence>
<evidence type="ECO:0000259" key="2">
    <source>
        <dbReference type="Pfam" id="PF08955"/>
    </source>
</evidence>
<sequence length="183" mass="21044">MREHQKVPQKHSLSVIVGIGLLLAALFICSALVVGGKQPQAEEAEAVEVMQPKTVQITLERVYLDGETSEEIIEETIWSMEDFWAQYDGWTLVDQNEDEMVFRQSVNDISPLMKINGYFGLTDEGILSIYEGEPDQQKIIHSFFQLDTSKLESKQHSELEKGIPVKDRHHYEEVLEAFRQYQN</sequence>
<dbReference type="Pfam" id="PF08977">
    <property type="entry name" value="BOFC_N"/>
    <property type="match status" value="1"/>
</dbReference>
<reference evidence="4" key="1">
    <citation type="submission" date="2022-05" db="EMBL/GenBank/DDBJ databases">
        <title>Comparative Genomics of Spacecraft Associated Microbes.</title>
        <authorList>
            <person name="Tran M.T."/>
            <person name="Wright A."/>
            <person name="Seuylemezian A."/>
            <person name="Eisen J."/>
            <person name="Coil D."/>
        </authorList>
    </citation>
    <scope>NUCLEOTIDE SEQUENCE</scope>
    <source>
        <strain evidence="4">214.1.1</strain>
    </source>
</reference>
<feature type="domain" description="Bypass of forespore C C-terminal" evidence="2">
    <location>
        <begin position="107"/>
        <end position="179"/>
    </location>
</feature>
<keyword evidence="1" id="KW-0472">Membrane</keyword>
<proteinExistence type="predicted"/>
<accession>A0A9X2IMS1</accession>
<dbReference type="EMBL" id="JAMBOL010000001">
    <property type="protein sequence ID" value="MCM3712672.1"/>
    <property type="molecule type" value="Genomic_DNA"/>
</dbReference>
<evidence type="ECO:0000256" key="1">
    <source>
        <dbReference type="SAM" id="Phobius"/>
    </source>
</evidence>
<dbReference type="InterPro" id="IPR038117">
    <property type="entry name" value="BofC_C_sf"/>
</dbReference>
<keyword evidence="1" id="KW-1133">Transmembrane helix</keyword>
<protein>
    <submittedName>
        <fullName evidence="4">Intercompartmental signaling factor BofC</fullName>
    </submittedName>
</protein>
<comment type="caution">
    <text evidence="4">The sequence shown here is derived from an EMBL/GenBank/DDBJ whole genome shotgun (WGS) entry which is preliminary data.</text>
</comment>
<name>A0A9X2IMS1_9BACI</name>
<feature type="domain" description="Bypass-of-forespore C N-terminal" evidence="3">
    <location>
        <begin position="55"/>
        <end position="104"/>
    </location>
</feature>
<dbReference type="InterPro" id="IPR015050">
    <property type="entry name" value="BofC_C"/>
</dbReference>
<dbReference type="InterPro" id="IPR015071">
    <property type="entry name" value="BOFC_N"/>
</dbReference>
<evidence type="ECO:0000313" key="5">
    <source>
        <dbReference type="Proteomes" id="UP001139179"/>
    </source>
</evidence>
<dbReference type="InterPro" id="IPR038118">
    <property type="entry name" value="BOFC_N_sf"/>
</dbReference>
<dbReference type="Gene3D" id="3.10.20.420">
    <property type="entry name" value="Bypass-of-forespore C, N-terminal domain"/>
    <property type="match status" value="1"/>
</dbReference>
<evidence type="ECO:0000259" key="3">
    <source>
        <dbReference type="Pfam" id="PF08977"/>
    </source>
</evidence>
<keyword evidence="1" id="KW-0812">Transmembrane</keyword>
<keyword evidence="5" id="KW-1185">Reference proteome</keyword>
<dbReference type="Gene3D" id="3.30.70.1740">
    <property type="entry name" value="Bypass-of-forespore C, C-terminal domain"/>
    <property type="match status" value="1"/>
</dbReference>
<gene>
    <name evidence="4" type="ORF">M3202_01130</name>
</gene>
<dbReference type="Proteomes" id="UP001139179">
    <property type="component" value="Unassembled WGS sequence"/>
</dbReference>
<dbReference type="AlphaFoldDB" id="A0A9X2IMS1"/>
<organism evidence="4 5">
    <name type="scientific">Halalkalibacter oceani</name>
    <dbReference type="NCBI Taxonomy" id="1653776"/>
    <lineage>
        <taxon>Bacteria</taxon>
        <taxon>Bacillati</taxon>
        <taxon>Bacillota</taxon>
        <taxon>Bacilli</taxon>
        <taxon>Bacillales</taxon>
        <taxon>Bacillaceae</taxon>
        <taxon>Halalkalibacter</taxon>
    </lineage>
</organism>